<comment type="similarity">
    <text evidence="1 7">Belongs to the AB hydrolase superfamily. Lipase family.</text>
</comment>
<feature type="active site" description="Nucleophile" evidence="8">
    <location>
        <position position="162"/>
    </location>
</feature>
<evidence type="ECO:0000256" key="5">
    <source>
        <dbReference type="ARBA" id="ARBA00023098"/>
    </source>
</evidence>
<dbReference type="PANTHER" id="PTHR11005">
    <property type="entry name" value="LYSOSOMAL ACID LIPASE-RELATED"/>
    <property type="match status" value="1"/>
</dbReference>
<feature type="active site" description="Charge relay system" evidence="8">
    <location>
        <position position="372"/>
    </location>
</feature>
<protein>
    <recommendedName>
        <fullName evidence="7">Lipase</fullName>
    </recommendedName>
</protein>
<keyword evidence="11" id="KW-1185">Reference proteome</keyword>
<name>A0A6P8YN79_THRPL</name>
<organism evidence="13">
    <name type="scientific">Thrips palmi</name>
    <name type="common">Melon thrips</name>
    <dbReference type="NCBI Taxonomy" id="161013"/>
    <lineage>
        <taxon>Eukaryota</taxon>
        <taxon>Metazoa</taxon>
        <taxon>Ecdysozoa</taxon>
        <taxon>Arthropoda</taxon>
        <taxon>Hexapoda</taxon>
        <taxon>Insecta</taxon>
        <taxon>Pterygota</taxon>
        <taxon>Neoptera</taxon>
        <taxon>Paraneoptera</taxon>
        <taxon>Thysanoptera</taxon>
        <taxon>Terebrantia</taxon>
        <taxon>Thripoidea</taxon>
        <taxon>Thripidae</taxon>
        <taxon>Thrips</taxon>
    </lineage>
</organism>
<dbReference type="InterPro" id="IPR006693">
    <property type="entry name" value="AB_hydrolase_lipase"/>
</dbReference>
<dbReference type="SUPFAM" id="SSF53474">
    <property type="entry name" value="alpha/beta-Hydrolases"/>
    <property type="match status" value="1"/>
</dbReference>
<keyword evidence="3 7" id="KW-0378">Hydrolase</keyword>
<evidence type="ECO:0000256" key="4">
    <source>
        <dbReference type="ARBA" id="ARBA00022963"/>
    </source>
</evidence>
<evidence type="ECO:0000256" key="1">
    <source>
        <dbReference type="ARBA" id="ARBA00010701"/>
    </source>
</evidence>
<evidence type="ECO:0000256" key="6">
    <source>
        <dbReference type="ARBA" id="ARBA00023180"/>
    </source>
</evidence>
<dbReference type="FunFam" id="3.40.50.1820:FF:000057">
    <property type="entry name" value="Lipase"/>
    <property type="match status" value="1"/>
</dbReference>
<dbReference type="AlphaFoldDB" id="A0A6P8YN79"/>
<gene>
    <name evidence="12 13" type="primary">LOC117643706</name>
</gene>
<dbReference type="Pfam" id="PF04083">
    <property type="entry name" value="Abhydro_lipase"/>
    <property type="match status" value="1"/>
</dbReference>
<accession>A0A6P8YN79</accession>
<dbReference type="RefSeq" id="XP_034238649.1">
    <property type="nucleotide sequence ID" value="XM_034382758.1"/>
</dbReference>
<feature type="signal peptide" evidence="9">
    <location>
        <begin position="1"/>
        <end position="20"/>
    </location>
</feature>
<evidence type="ECO:0000256" key="9">
    <source>
        <dbReference type="SAM" id="SignalP"/>
    </source>
</evidence>
<dbReference type="PIRSF" id="PIRSF000862">
    <property type="entry name" value="Steryl_ester_lip"/>
    <property type="match status" value="1"/>
</dbReference>
<sequence length="397" mass="44635">MLPQFLTLTITALYCCNVLASYQSSAVEKLAEMYGYHADSHDVVTPDGYILTIQRLSKPHAHNSSRHRSPVLVGHALMASSELWIFREDENLALQLVDHGFDVWLANFRGTPYGVRHRTLSPKSHEFWDFSWHENGVMDQAAMIDYVLNTTGHARLFALSYSMSCTATMVLLSERPEYNAKIIANVFFAPAAFFKNPAGWWHLAKTLMNTFPDYARRLRNATGGYVINDKLPFSDVSLTTLCPAAKSNTVFAPVCKMLSDFFEGKRSYLGSDKLLRGLTIRFPSGASIRQGVHYAQSIQKDGEFRKYDFGSARNFELYGSSEPPSYNLTSITSPIHIYCGLEDVTVSVKDCDVVSKAIPSIVSVHKVPRYNHFHFIVGNGLQEKVNKKVIADFLSYL</sequence>
<feature type="chain" id="PRO_5044654825" description="Lipase" evidence="9">
    <location>
        <begin position="21"/>
        <end position="397"/>
    </location>
</feature>
<keyword evidence="4 7" id="KW-0442">Lipid degradation</keyword>
<evidence type="ECO:0000313" key="12">
    <source>
        <dbReference type="RefSeq" id="XP_034238649.1"/>
    </source>
</evidence>
<dbReference type="Proteomes" id="UP000515158">
    <property type="component" value="Unplaced"/>
</dbReference>
<feature type="domain" description="Partial AB-hydrolase lipase" evidence="10">
    <location>
        <begin position="28"/>
        <end position="86"/>
    </location>
</feature>
<dbReference type="RefSeq" id="XP_034238650.1">
    <property type="nucleotide sequence ID" value="XM_034382759.1"/>
</dbReference>
<proteinExistence type="inferred from homology"/>
<dbReference type="Gene3D" id="3.40.50.1820">
    <property type="entry name" value="alpha/beta hydrolase"/>
    <property type="match status" value="1"/>
</dbReference>
<evidence type="ECO:0000256" key="2">
    <source>
        <dbReference type="ARBA" id="ARBA00022729"/>
    </source>
</evidence>
<evidence type="ECO:0000256" key="8">
    <source>
        <dbReference type="PIRSR" id="PIRSR000862-1"/>
    </source>
</evidence>
<keyword evidence="6" id="KW-0325">Glycoprotein</keyword>
<evidence type="ECO:0000313" key="13">
    <source>
        <dbReference type="RefSeq" id="XP_034238650.1"/>
    </source>
</evidence>
<keyword evidence="2 9" id="KW-0732">Signal</keyword>
<dbReference type="GO" id="GO:0016042">
    <property type="term" value="P:lipid catabolic process"/>
    <property type="evidence" value="ECO:0007669"/>
    <property type="project" value="UniProtKB-KW"/>
</dbReference>
<feature type="active site" description="Charge relay system" evidence="8">
    <location>
        <position position="343"/>
    </location>
</feature>
<dbReference type="GO" id="GO:0016788">
    <property type="term" value="F:hydrolase activity, acting on ester bonds"/>
    <property type="evidence" value="ECO:0007669"/>
    <property type="project" value="InterPro"/>
</dbReference>
<dbReference type="KEGG" id="tpal:117643706"/>
<evidence type="ECO:0000259" key="10">
    <source>
        <dbReference type="Pfam" id="PF04083"/>
    </source>
</evidence>
<keyword evidence="5" id="KW-0443">Lipid metabolism</keyword>
<dbReference type="InterPro" id="IPR029058">
    <property type="entry name" value="AB_hydrolase_fold"/>
</dbReference>
<evidence type="ECO:0000256" key="3">
    <source>
        <dbReference type="ARBA" id="ARBA00022801"/>
    </source>
</evidence>
<dbReference type="GeneID" id="117643706"/>
<reference evidence="12 13" key="1">
    <citation type="submission" date="2025-04" db="UniProtKB">
        <authorList>
            <consortium name="RefSeq"/>
        </authorList>
    </citation>
    <scope>IDENTIFICATION</scope>
    <source>
        <tissue evidence="12 13">Total insect</tissue>
    </source>
</reference>
<dbReference type="OrthoDB" id="9974421at2759"/>
<evidence type="ECO:0000256" key="7">
    <source>
        <dbReference type="PIRNR" id="PIRNR000862"/>
    </source>
</evidence>
<evidence type="ECO:0000313" key="11">
    <source>
        <dbReference type="Proteomes" id="UP000515158"/>
    </source>
</evidence>
<dbReference type="InterPro" id="IPR025483">
    <property type="entry name" value="Lipase_euk"/>
</dbReference>